<dbReference type="EMBL" id="QXFV01000229">
    <property type="protein sequence ID" value="KAE9044820.1"/>
    <property type="molecule type" value="Genomic_DNA"/>
</dbReference>
<evidence type="ECO:0000313" key="5">
    <source>
        <dbReference type="Proteomes" id="UP000435112"/>
    </source>
</evidence>
<gene>
    <name evidence="3" type="ORF">PR001_g5219</name>
    <name evidence="2" type="ORF">PR002_g5665</name>
</gene>
<organism evidence="2 5">
    <name type="scientific">Phytophthora rubi</name>
    <dbReference type="NCBI Taxonomy" id="129364"/>
    <lineage>
        <taxon>Eukaryota</taxon>
        <taxon>Sar</taxon>
        <taxon>Stramenopiles</taxon>
        <taxon>Oomycota</taxon>
        <taxon>Peronosporomycetes</taxon>
        <taxon>Peronosporales</taxon>
        <taxon>Peronosporaceae</taxon>
        <taxon>Phytophthora</taxon>
    </lineage>
</organism>
<dbReference type="EMBL" id="QXFU01000244">
    <property type="protein sequence ID" value="KAE9039104.1"/>
    <property type="molecule type" value="Genomic_DNA"/>
</dbReference>
<reference evidence="4 5" key="1">
    <citation type="submission" date="2018-09" db="EMBL/GenBank/DDBJ databases">
        <title>Genomic investigation of the strawberry pathogen Phytophthora fragariae indicates pathogenicity is determined by transcriptional variation in three key races.</title>
        <authorList>
            <person name="Adams T.M."/>
            <person name="Armitage A.D."/>
            <person name="Sobczyk M.K."/>
            <person name="Bates H.J."/>
            <person name="Dunwell J.M."/>
            <person name="Nellist C.F."/>
            <person name="Harrison R.J."/>
        </authorList>
    </citation>
    <scope>NUCLEOTIDE SEQUENCE [LARGE SCALE GENOMIC DNA]</scope>
    <source>
        <strain evidence="3 4">SCRP249</strain>
        <strain evidence="2 5">SCRP324</strain>
    </source>
</reference>
<dbReference type="AlphaFoldDB" id="A0A6A3N643"/>
<name>A0A6A3N643_9STRA</name>
<dbReference type="Proteomes" id="UP000435112">
    <property type="component" value="Unassembled WGS sequence"/>
</dbReference>
<keyword evidence="1" id="KW-0732">Signal</keyword>
<evidence type="ECO:0000313" key="4">
    <source>
        <dbReference type="Proteomes" id="UP000429607"/>
    </source>
</evidence>
<feature type="chain" id="PRO_5036165261" evidence="1">
    <location>
        <begin position="18"/>
        <end position="54"/>
    </location>
</feature>
<evidence type="ECO:0000313" key="3">
    <source>
        <dbReference type="EMBL" id="KAE9044820.1"/>
    </source>
</evidence>
<proteinExistence type="predicted"/>
<dbReference type="Proteomes" id="UP000429607">
    <property type="component" value="Unassembled WGS sequence"/>
</dbReference>
<feature type="signal peptide" evidence="1">
    <location>
        <begin position="1"/>
        <end position="17"/>
    </location>
</feature>
<accession>A0A6A3N643</accession>
<comment type="caution">
    <text evidence="2">The sequence shown here is derived from an EMBL/GenBank/DDBJ whole genome shotgun (WGS) entry which is preliminary data.</text>
</comment>
<sequence length="54" mass="5719">MMLSLGLKASVLRVAQTVLGFMMGADTGLSVVSRSRDTTLLGHHFNTQQLLGTG</sequence>
<evidence type="ECO:0000313" key="2">
    <source>
        <dbReference type="EMBL" id="KAE9039104.1"/>
    </source>
</evidence>
<protein>
    <submittedName>
        <fullName evidence="2">Uncharacterized protein</fullName>
    </submittedName>
</protein>
<evidence type="ECO:0000256" key="1">
    <source>
        <dbReference type="SAM" id="SignalP"/>
    </source>
</evidence>